<dbReference type="OrthoDB" id="18109at2759"/>
<feature type="region of interest" description="Disordered" evidence="5">
    <location>
        <begin position="118"/>
        <end position="187"/>
    </location>
</feature>
<dbReference type="OMA" id="WFWAGDS"/>
<dbReference type="SUPFAM" id="SSF117839">
    <property type="entry name" value="WWE domain"/>
    <property type="match status" value="2"/>
</dbReference>
<dbReference type="Pfam" id="PF02825">
    <property type="entry name" value="WWE"/>
    <property type="match status" value="2"/>
</dbReference>
<dbReference type="Proteomes" id="UP000001064">
    <property type="component" value="Unassembled WGS sequence"/>
</dbReference>
<dbReference type="RefSeq" id="XP_003285478.1">
    <property type="nucleotide sequence ID" value="XM_003285430.1"/>
</dbReference>
<dbReference type="GeneID" id="10502998"/>
<comment type="similarity">
    <text evidence="3">Belongs to the ARTD/PARP family.</text>
</comment>
<dbReference type="InterPro" id="IPR051712">
    <property type="entry name" value="ARTD-AVP"/>
</dbReference>
<dbReference type="Pfam" id="PF00644">
    <property type="entry name" value="PARP"/>
    <property type="match status" value="1"/>
</dbReference>
<keyword evidence="2" id="KW-0539">Nucleus</keyword>
<evidence type="ECO:0000256" key="1">
    <source>
        <dbReference type="ARBA" id="ARBA00004123"/>
    </source>
</evidence>
<keyword evidence="9" id="KW-1185">Reference proteome</keyword>
<evidence type="ECO:0000256" key="3">
    <source>
        <dbReference type="ARBA" id="ARBA00024347"/>
    </source>
</evidence>
<gene>
    <name evidence="8" type="ORF">DICPUDRAFT_149379</name>
</gene>
<feature type="domain" description="WWE" evidence="6">
    <location>
        <begin position="181"/>
        <end position="266"/>
    </location>
</feature>
<evidence type="ECO:0000256" key="2">
    <source>
        <dbReference type="ARBA" id="ARBA00023242"/>
    </source>
</evidence>
<evidence type="ECO:0000259" key="7">
    <source>
        <dbReference type="PROSITE" id="PS51059"/>
    </source>
</evidence>
<organism evidence="8 9">
    <name type="scientific">Dictyostelium purpureum</name>
    <name type="common">Slime mold</name>
    <dbReference type="NCBI Taxonomy" id="5786"/>
    <lineage>
        <taxon>Eukaryota</taxon>
        <taxon>Amoebozoa</taxon>
        <taxon>Evosea</taxon>
        <taxon>Eumycetozoa</taxon>
        <taxon>Dictyostelia</taxon>
        <taxon>Dictyosteliales</taxon>
        <taxon>Dictyosteliaceae</taxon>
        <taxon>Dictyostelium</taxon>
    </lineage>
</organism>
<protein>
    <recommendedName>
        <fullName evidence="4">Poly [ADP-ribose] polymerase</fullName>
        <shortName evidence="4">PARP</shortName>
        <ecNumber evidence="4">2.4.2.-</ecNumber>
    </recommendedName>
</protein>
<dbReference type="GO" id="GO:0005634">
    <property type="term" value="C:nucleus"/>
    <property type="evidence" value="ECO:0000318"/>
    <property type="project" value="GO_Central"/>
</dbReference>
<dbReference type="PROSITE" id="PS50918">
    <property type="entry name" value="WWE"/>
    <property type="match status" value="2"/>
</dbReference>
<dbReference type="AlphaFoldDB" id="F0ZDJ8"/>
<dbReference type="PROSITE" id="PS51059">
    <property type="entry name" value="PARP_CATALYTIC"/>
    <property type="match status" value="1"/>
</dbReference>
<dbReference type="CDD" id="cd01341">
    <property type="entry name" value="ADP_ribosyl"/>
    <property type="match status" value="1"/>
</dbReference>
<dbReference type="Gene3D" id="3.90.228.10">
    <property type="match status" value="1"/>
</dbReference>
<dbReference type="eggNOG" id="KOG4177">
    <property type="taxonomic scope" value="Eukaryota"/>
</dbReference>
<evidence type="ECO:0000256" key="5">
    <source>
        <dbReference type="SAM" id="MobiDB-lite"/>
    </source>
</evidence>
<dbReference type="GO" id="GO:0010918">
    <property type="term" value="P:positive regulation of mitochondrial membrane potential"/>
    <property type="evidence" value="ECO:0007669"/>
    <property type="project" value="EnsemblProtists"/>
</dbReference>
<dbReference type="EC" id="2.4.2.-" evidence="4"/>
<keyword evidence="4" id="KW-0808">Transferase</keyword>
<reference evidence="9" key="1">
    <citation type="journal article" date="2011" name="Genome Biol.">
        <title>Comparative genomics of the social amoebae Dictyostelium discoideum and Dictyostelium purpureum.</title>
        <authorList>
            <consortium name="US DOE Joint Genome Institute (JGI-PGF)"/>
            <person name="Sucgang R."/>
            <person name="Kuo A."/>
            <person name="Tian X."/>
            <person name="Salerno W."/>
            <person name="Parikh A."/>
            <person name="Feasley C.L."/>
            <person name="Dalin E."/>
            <person name="Tu H."/>
            <person name="Huang E."/>
            <person name="Barry K."/>
            <person name="Lindquist E."/>
            <person name="Shapiro H."/>
            <person name="Bruce D."/>
            <person name="Schmutz J."/>
            <person name="Salamov A."/>
            <person name="Fey P."/>
            <person name="Gaudet P."/>
            <person name="Anjard C."/>
            <person name="Babu M.M."/>
            <person name="Basu S."/>
            <person name="Bushmanova Y."/>
            <person name="van der Wel H."/>
            <person name="Katoh-Kurasawa M."/>
            <person name="Dinh C."/>
            <person name="Coutinho P.M."/>
            <person name="Saito T."/>
            <person name="Elias M."/>
            <person name="Schaap P."/>
            <person name="Kay R.R."/>
            <person name="Henrissat B."/>
            <person name="Eichinger L."/>
            <person name="Rivero F."/>
            <person name="Putnam N.H."/>
            <person name="West C.M."/>
            <person name="Loomis W.F."/>
            <person name="Chisholm R.L."/>
            <person name="Shaulsky G."/>
            <person name="Strassmann J.E."/>
            <person name="Queller D.C."/>
            <person name="Kuspa A."/>
            <person name="Grigoriev I.V."/>
        </authorList>
    </citation>
    <scope>NUCLEOTIDE SEQUENCE [LARGE SCALE GENOMIC DNA]</scope>
    <source>
        <strain evidence="9">QSDP1</strain>
    </source>
</reference>
<dbReference type="InterPro" id="IPR004170">
    <property type="entry name" value="WWE_dom"/>
</dbReference>
<keyword evidence="4" id="KW-0328">Glycosyltransferase</keyword>
<dbReference type="VEuPathDB" id="AmoebaDB:DICPUDRAFT_149379"/>
<evidence type="ECO:0000313" key="9">
    <source>
        <dbReference type="Proteomes" id="UP000001064"/>
    </source>
</evidence>
<dbReference type="PANTHER" id="PTHR45740">
    <property type="entry name" value="POLY [ADP-RIBOSE] POLYMERASE"/>
    <property type="match status" value="1"/>
</dbReference>
<dbReference type="STRING" id="5786.F0ZDJ8"/>
<name>F0ZDJ8_DICPU</name>
<dbReference type="FunCoup" id="F0ZDJ8">
    <property type="interactions" value="1"/>
</dbReference>
<feature type="domain" description="WWE" evidence="6">
    <location>
        <begin position="40"/>
        <end position="130"/>
    </location>
</feature>
<dbReference type="InterPro" id="IPR037197">
    <property type="entry name" value="WWE_dom_sf"/>
</dbReference>
<feature type="compositionally biased region" description="Basic and acidic residues" evidence="5">
    <location>
        <begin position="255"/>
        <end position="270"/>
    </location>
</feature>
<dbReference type="KEGG" id="dpp:DICPUDRAFT_149379"/>
<dbReference type="InterPro" id="IPR018123">
    <property type="entry name" value="WWE-dom_subgr"/>
</dbReference>
<evidence type="ECO:0000259" key="6">
    <source>
        <dbReference type="PROSITE" id="PS50918"/>
    </source>
</evidence>
<keyword evidence="4" id="KW-0520">NAD</keyword>
<dbReference type="GO" id="GO:0010421">
    <property type="term" value="P:hydrogen peroxide-mediated programmed cell death"/>
    <property type="evidence" value="ECO:0007669"/>
    <property type="project" value="EnsemblProtists"/>
</dbReference>
<dbReference type="GO" id="GO:0003950">
    <property type="term" value="F:NAD+ poly-ADP-ribosyltransferase activity"/>
    <property type="evidence" value="ECO:0000318"/>
    <property type="project" value="GO_Central"/>
</dbReference>
<dbReference type="InterPro" id="IPR012317">
    <property type="entry name" value="Poly(ADP-ribose)pol_cat_dom"/>
</dbReference>
<proteinExistence type="inferred from homology"/>
<evidence type="ECO:0000256" key="4">
    <source>
        <dbReference type="RuleBase" id="RU362114"/>
    </source>
</evidence>
<evidence type="ECO:0000313" key="8">
    <source>
        <dbReference type="EMBL" id="EGC37994.1"/>
    </source>
</evidence>
<feature type="domain" description="PARP catalytic" evidence="7">
    <location>
        <begin position="368"/>
        <end position="613"/>
    </location>
</feature>
<feature type="compositionally biased region" description="Acidic residues" evidence="5">
    <location>
        <begin position="160"/>
        <end position="187"/>
    </location>
</feature>
<dbReference type="InParanoid" id="F0ZDJ8"/>
<feature type="region of interest" description="Disordered" evidence="5">
    <location>
        <begin position="255"/>
        <end position="281"/>
    </location>
</feature>
<comment type="subcellular location">
    <subcellularLocation>
        <location evidence="1">Nucleus</location>
    </subcellularLocation>
</comment>
<feature type="compositionally biased region" description="Basic and acidic residues" evidence="5">
    <location>
        <begin position="118"/>
        <end position="133"/>
    </location>
</feature>
<dbReference type="SMART" id="SM00678">
    <property type="entry name" value="WWE"/>
    <property type="match status" value="2"/>
</dbReference>
<dbReference type="Gene3D" id="3.30.720.50">
    <property type="match status" value="2"/>
</dbReference>
<dbReference type="SUPFAM" id="SSF56399">
    <property type="entry name" value="ADP-ribosylation"/>
    <property type="match status" value="1"/>
</dbReference>
<sequence length="613" mass="68271">MPPKKKPTTTTNFVQQSSSSNIAIPATINLANSTNSTNTSTSATASTAQKKIQWYWAGDSNNSTGSVQDILIEYDSKINSEIESQFQQFQLKPKSIKLSKFKVDNDRYINFKTMCQTRYDDPNKNRSVERKEIIPGTAPTAPSVSIKGRDKPKKRKSTDSDSESDSDSDSSDSDSSDSDISSDSDSDDEDYIAKWYWAGDSNGGPSKGGGHQDVWVEYDNKMCKNLEKAFQNNDKKYKVDKERFVDLQNMLQRRCDDESKRRNVKREDPKKTKKAKKSNVSTAQQINNAINAVASSHGTTSTAVAPITKNASSKSISDTTTTTTTTAVSNNKATLAPTMSQISISSIIKCPDTWTNVDSMDYKEIDIKPSESEFKWMSKLFTNTIAPIHKGMATLSPIVFNDLVVSRVTRIQNPMQWVRYHGRKQKILDDNKGKCSPIYSVLTDVSTGPEVDRNANEFFLFHGLNISSITGIAKFGFDPRFCSLEGMYGAGLYFAENSSKSNQYCHGKSCTASGFLSSSCHCSAKDEICILVCRVTLGDALVENVYRGNTKGSFWHGRRTEPKKPDGVSIYNSVVGESKPNYGPKAALQLREYIVYESSQVYSEYKVYFHRKK</sequence>
<dbReference type="PANTHER" id="PTHR45740:SF2">
    <property type="entry name" value="POLY [ADP-RIBOSE] POLYMERASE"/>
    <property type="match status" value="1"/>
</dbReference>
<dbReference type="GO" id="GO:0008270">
    <property type="term" value="F:zinc ion binding"/>
    <property type="evidence" value="ECO:0007669"/>
    <property type="project" value="InterPro"/>
</dbReference>
<accession>F0ZDJ8</accession>
<dbReference type="EMBL" id="GL870986">
    <property type="protein sequence ID" value="EGC37994.1"/>
    <property type="molecule type" value="Genomic_DNA"/>
</dbReference>